<dbReference type="EMBL" id="BOOH01000072">
    <property type="protein sequence ID" value="GIH81274.1"/>
    <property type="molecule type" value="Genomic_DNA"/>
</dbReference>
<accession>A0A8J3W924</accession>
<protein>
    <recommendedName>
        <fullName evidence="2">UspA domain-containing protein</fullName>
    </recommendedName>
</protein>
<dbReference type="Proteomes" id="UP000616724">
    <property type="component" value="Unassembled WGS sequence"/>
</dbReference>
<dbReference type="Gene3D" id="3.40.50.620">
    <property type="entry name" value="HUPs"/>
    <property type="match status" value="1"/>
</dbReference>
<dbReference type="InterPro" id="IPR006016">
    <property type="entry name" value="UspA"/>
</dbReference>
<evidence type="ECO:0000256" key="1">
    <source>
        <dbReference type="ARBA" id="ARBA00008791"/>
    </source>
</evidence>
<organism evidence="3 4">
    <name type="scientific">Planobispora longispora</name>
    <dbReference type="NCBI Taxonomy" id="28887"/>
    <lineage>
        <taxon>Bacteria</taxon>
        <taxon>Bacillati</taxon>
        <taxon>Actinomycetota</taxon>
        <taxon>Actinomycetes</taxon>
        <taxon>Streptosporangiales</taxon>
        <taxon>Streptosporangiaceae</taxon>
        <taxon>Planobispora</taxon>
    </lineage>
</organism>
<dbReference type="PRINTS" id="PR01438">
    <property type="entry name" value="UNVRSLSTRESS"/>
</dbReference>
<comment type="similarity">
    <text evidence="1">Belongs to the universal stress protein A family.</text>
</comment>
<dbReference type="InterPro" id="IPR014729">
    <property type="entry name" value="Rossmann-like_a/b/a_fold"/>
</dbReference>
<dbReference type="AlphaFoldDB" id="A0A8J3W924"/>
<evidence type="ECO:0000259" key="2">
    <source>
        <dbReference type="Pfam" id="PF00582"/>
    </source>
</evidence>
<dbReference type="SUPFAM" id="SSF52402">
    <property type="entry name" value="Adenine nucleotide alpha hydrolases-like"/>
    <property type="match status" value="1"/>
</dbReference>
<proteinExistence type="inferred from homology"/>
<gene>
    <name evidence="3" type="ORF">Plo01_77030</name>
</gene>
<dbReference type="Pfam" id="PF00582">
    <property type="entry name" value="Usp"/>
    <property type="match status" value="1"/>
</dbReference>
<evidence type="ECO:0000313" key="3">
    <source>
        <dbReference type="EMBL" id="GIH81274.1"/>
    </source>
</evidence>
<feature type="domain" description="UspA" evidence="2">
    <location>
        <begin position="7"/>
        <end position="70"/>
    </location>
</feature>
<evidence type="ECO:0000313" key="4">
    <source>
        <dbReference type="Proteomes" id="UP000616724"/>
    </source>
</evidence>
<dbReference type="InterPro" id="IPR006015">
    <property type="entry name" value="Universal_stress_UspA"/>
</dbReference>
<keyword evidence="4" id="KW-1185">Reference proteome</keyword>
<reference evidence="3 4" key="1">
    <citation type="submission" date="2021-01" db="EMBL/GenBank/DDBJ databases">
        <title>Whole genome shotgun sequence of Planobispora longispora NBRC 13918.</title>
        <authorList>
            <person name="Komaki H."/>
            <person name="Tamura T."/>
        </authorList>
    </citation>
    <scope>NUCLEOTIDE SEQUENCE [LARGE SCALE GENOMIC DNA]</scope>
    <source>
        <strain evidence="3 4">NBRC 13918</strain>
    </source>
</reference>
<sequence>MPAEALAGRGERYPDVKVVAQAVNGHPVDVLKETSAGAGLLVVGSRGRGDLTGLLLGSVSHSLLHHAHRPPRIGRVEPPAHR</sequence>
<comment type="caution">
    <text evidence="3">The sequence shown here is derived from an EMBL/GenBank/DDBJ whole genome shotgun (WGS) entry which is preliminary data.</text>
</comment>
<name>A0A8J3W924_9ACTN</name>